<gene>
    <name evidence="3" type="primary">CCDC138</name>
</gene>
<proteinExistence type="evidence at transcript level"/>
<dbReference type="InterPro" id="IPR038798">
    <property type="entry name" value="CCDC138"/>
</dbReference>
<dbReference type="PANTHER" id="PTHR34523">
    <property type="entry name" value="COILED-COIL DOMAIN-CONTAINING PROTEIN 138"/>
    <property type="match status" value="1"/>
</dbReference>
<feature type="domain" description="Coiled-coil" evidence="2">
    <location>
        <begin position="232"/>
        <end position="401"/>
    </location>
</feature>
<dbReference type="InterPro" id="IPR048750">
    <property type="entry name" value="CCDC138_C"/>
</dbReference>
<feature type="non-terminal residue" evidence="3">
    <location>
        <position position="1"/>
    </location>
</feature>
<protein>
    <submittedName>
        <fullName evidence="3">Coiled-coil domain-containing protein 138</fullName>
    </submittedName>
</protein>
<dbReference type="EMBL" id="HAAD01001744">
    <property type="protein sequence ID" value="CDG67976.1"/>
    <property type="molecule type" value="mRNA"/>
</dbReference>
<feature type="coiled-coil region" evidence="1">
    <location>
        <begin position="155"/>
        <end position="203"/>
    </location>
</feature>
<feature type="non-terminal residue" evidence="3">
    <location>
        <position position="403"/>
    </location>
</feature>
<dbReference type="PANTHER" id="PTHR34523:SF1">
    <property type="entry name" value="COILED-COIL DOMAIN-CONTAINING PROTEIN 138"/>
    <property type="match status" value="1"/>
</dbReference>
<evidence type="ECO:0000256" key="1">
    <source>
        <dbReference type="SAM" id="Coils"/>
    </source>
</evidence>
<keyword evidence="1" id="KW-0175">Coiled coil</keyword>
<dbReference type="OrthoDB" id="2161164at2759"/>
<evidence type="ECO:0000313" key="3">
    <source>
        <dbReference type="EMBL" id="CDG67976.1"/>
    </source>
</evidence>
<dbReference type="Pfam" id="PF21035">
    <property type="entry name" value="CCDC138_C"/>
    <property type="match status" value="1"/>
</dbReference>
<evidence type="ECO:0000259" key="2">
    <source>
        <dbReference type="Pfam" id="PF21035"/>
    </source>
</evidence>
<sequence>NFNKNKMSSDDFIRKKENSMFFKEYKQQYLKERQAKLKENSDIDCSNREEDFTEDSFFGIDQTKLLHVELSEISRKLHHESKKLHLQEVMLNEKEAKLNKIENKLADYALSLEEIVESVKKKSQELEQEFIVKMESLKNENVKFKKSFQMIKKAGDKMKEKILFLQEKLQHSEEKNLSQQHRITNLQRQVDILKQQLKEQEAPKAKVKTDLKNDEKTSKFLDTICTNFVGSVLQWITEGHLIEKVKSSIANIKNGSQMAESDFDVNVTNERCMKVLVTFPALIEHISQQEELFILQFIYWSLIYSYLTKSSQKATHKSTLRRIGEQLYMQQKFCHKSVKRFFNSNDCHARLLSCMIILFTITQADILSQVFHCLCIDLQNDKAKELFVQYHATFALYPLFKLT</sequence>
<accession>T2M7E0</accession>
<feature type="coiled-coil region" evidence="1">
    <location>
        <begin position="84"/>
        <end position="129"/>
    </location>
</feature>
<organism evidence="3">
    <name type="scientific">Hydra vulgaris</name>
    <name type="common">Hydra</name>
    <name type="synonym">Hydra attenuata</name>
    <dbReference type="NCBI Taxonomy" id="6087"/>
    <lineage>
        <taxon>Eukaryota</taxon>
        <taxon>Metazoa</taxon>
        <taxon>Cnidaria</taxon>
        <taxon>Hydrozoa</taxon>
        <taxon>Hydroidolina</taxon>
        <taxon>Anthoathecata</taxon>
        <taxon>Aplanulata</taxon>
        <taxon>Hydridae</taxon>
        <taxon>Hydra</taxon>
    </lineage>
</organism>
<name>T2M7E0_HYDVU</name>
<reference evidence="3" key="1">
    <citation type="journal article" date="2013" name="Genome Biol. Evol.">
        <title>Punctuated emergences of genetic and phenotypic innovations in eumetazoan, bilaterian, euteleostome, and hominidae ancestors.</title>
        <authorList>
            <person name="Wenger Y."/>
            <person name="Galliot B."/>
        </authorList>
    </citation>
    <scope>NUCLEOTIDE SEQUENCE</scope>
    <source>
        <tissue evidence="3">Whole animals</tissue>
    </source>
</reference>
<dbReference type="AlphaFoldDB" id="T2M7E0"/>